<dbReference type="SUPFAM" id="SSF103473">
    <property type="entry name" value="MFS general substrate transporter"/>
    <property type="match status" value="1"/>
</dbReference>
<dbReference type="InterPro" id="IPR020846">
    <property type="entry name" value="MFS_dom"/>
</dbReference>
<gene>
    <name evidence="6" type="ORF">EQY75_03685</name>
</gene>
<name>A0A411E7R0_9FLAO</name>
<feature type="transmembrane region" description="Helical" evidence="4">
    <location>
        <begin position="211"/>
        <end position="235"/>
    </location>
</feature>
<dbReference type="InterPro" id="IPR011701">
    <property type="entry name" value="MFS"/>
</dbReference>
<keyword evidence="2 4" id="KW-1133">Transmembrane helix</keyword>
<protein>
    <submittedName>
        <fullName evidence="6">MFS transporter</fullName>
    </submittedName>
</protein>
<dbReference type="OrthoDB" id="9781976at2"/>
<dbReference type="GO" id="GO:0022857">
    <property type="term" value="F:transmembrane transporter activity"/>
    <property type="evidence" value="ECO:0007669"/>
    <property type="project" value="InterPro"/>
</dbReference>
<feature type="transmembrane region" description="Helical" evidence="4">
    <location>
        <begin position="161"/>
        <end position="181"/>
    </location>
</feature>
<evidence type="ECO:0000256" key="3">
    <source>
        <dbReference type="ARBA" id="ARBA00023136"/>
    </source>
</evidence>
<feature type="transmembrane region" description="Helical" evidence="4">
    <location>
        <begin position="336"/>
        <end position="354"/>
    </location>
</feature>
<evidence type="ECO:0000256" key="1">
    <source>
        <dbReference type="ARBA" id="ARBA00022692"/>
    </source>
</evidence>
<dbReference type="PANTHER" id="PTHR23521:SF3">
    <property type="entry name" value="MFS TRANSPORTER"/>
    <property type="match status" value="1"/>
</dbReference>
<dbReference type="Pfam" id="PF07690">
    <property type="entry name" value="MFS_1"/>
    <property type="match status" value="1"/>
</dbReference>
<keyword evidence="1 4" id="KW-0812">Transmembrane</keyword>
<keyword evidence="7" id="KW-1185">Reference proteome</keyword>
<feature type="transmembrane region" description="Helical" evidence="4">
    <location>
        <begin position="74"/>
        <end position="91"/>
    </location>
</feature>
<dbReference type="PROSITE" id="PS50850">
    <property type="entry name" value="MFS"/>
    <property type="match status" value="1"/>
</dbReference>
<feature type="transmembrane region" description="Helical" evidence="4">
    <location>
        <begin position="247"/>
        <end position="266"/>
    </location>
</feature>
<evidence type="ECO:0000256" key="4">
    <source>
        <dbReference type="SAM" id="Phobius"/>
    </source>
</evidence>
<reference evidence="6 7" key="1">
    <citation type="submission" date="2019-01" db="EMBL/GenBank/DDBJ databases">
        <title>Muriicola soli sp. nov., isolated from soil.</title>
        <authorList>
            <person name="Kang H.J."/>
            <person name="Kim S.B."/>
        </authorList>
    </citation>
    <scope>NUCLEOTIDE SEQUENCE [LARGE SCALE GENOMIC DNA]</scope>
    <source>
        <strain evidence="6 7">MMS17-SY002</strain>
    </source>
</reference>
<evidence type="ECO:0000313" key="6">
    <source>
        <dbReference type="EMBL" id="QBA63719.1"/>
    </source>
</evidence>
<keyword evidence="3 4" id="KW-0472">Membrane</keyword>
<dbReference type="AlphaFoldDB" id="A0A411E7R0"/>
<organism evidence="6 7">
    <name type="scientific">Muriicola soli</name>
    <dbReference type="NCBI Taxonomy" id="2507538"/>
    <lineage>
        <taxon>Bacteria</taxon>
        <taxon>Pseudomonadati</taxon>
        <taxon>Bacteroidota</taxon>
        <taxon>Flavobacteriia</taxon>
        <taxon>Flavobacteriales</taxon>
        <taxon>Flavobacteriaceae</taxon>
        <taxon>Muriicola</taxon>
    </lineage>
</organism>
<sequence>MQKKYFLPIIVVPQFFCTSLWFAGNGVLDELISDFNLNSQALGHLTSAVQFGFILGTLVYATLMIADRYSPSKVFFFSSLLAAIFNLGMLWEGNSLFSLLGSRFLTGFFLAGIYPVGMKIAADYFKEGLGKSLSFLVGALVLGTALPHLLAGSTLFAQWKWVIITTSLLAMTGGIIIVWCVPDGPFRRPAQQMKLLRAFTIFKNVKLRKAAIGYFGHMWELYAFWAFVPVMILTFNDSHGVVLSTSLWSFIIIGIGSLGCVIGGITSERLGVKKTASGSLLISCICCLSSPVFFYQPSEIVFLLFLMLWGMAVIADSPLFSTLVAQYAEGPLKGSALTLVNCIGFAITIFSIQILNTLQSSFSNTWIYVVLAIGPAIGIRVLFRK</sequence>
<dbReference type="Proteomes" id="UP000290889">
    <property type="component" value="Chromosome"/>
</dbReference>
<dbReference type="Gene3D" id="1.20.1250.20">
    <property type="entry name" value="MFS general substrate transporter like domains"/>
    <property type="match status" value="1"/>
</dbReference>
<feature type="transmembrane region" description="Helical" evidence="4">
    <location>
        <begin position="5"/>
        <end position="24"/>
    </location>
</feature>
<dbReference type="GO" id="GO:0005886">
    <property type="term" value="C:plasma membrane"/>
    <property type="evidence" value="ECO:0007669"/>
    <property type="project" value="TreeGrafter"/>
</dbReference>
<proteinExistence type="predicted"/>
<dbReference type="RefSeq" id="WP_129602978.1">
    <property type="nucleotide sequence ID" value="NZ_CP035544.1"/>
</dbReference>
<evidence type="ECO:0000256" key="2">
    <source>
        <dbReference type="ARBA" id="ARBA00022989"/>
    </source>
</evidence>
<dbReference type="KEGG" id="mur:EQY75_03685"/>
<dbReference type="InterPro" id="IPR036259">
    <property type="entry name" value="MFS_trans_sf"/>
</dbReference>
<dbReference type="EMBL" id="CP035544">
    <property type="protein sequence ID" value="QBA63719.1"/>
    <property type="molecule type" value="Genomic_DNA"/>
</dbReference>
<accession>A0A411E7R0</accession>
<feature type="transmembrane region" description="Helical" evidence="4">
    <location>
        <begin position="366"/>
        <end position="383"/>
    </location>
</feature>
<dbReference type="PANTHER" id="PTHR23521">
    <property type="entry name" value="TRANSPORTER MFS SUPERFAMILY"/>
    <property type="match status" value="1"/>
</dbReference>
<evidence type="ECO:0000313" key="7">
    <source>
        <dbReference type="Proteomes" id="UP000290889"/>
    </source>
</evidence>
<feature type="transmembrane region" description="Helical" evidence="4">
    <location>
        <begin position="278"/>
        <end position="295"/>
    </location>
</feature>
<feature type="transmembrane region" description="Helical" evidence="4">
    <location>
        <begin position="129"/>
        <end position="149"/>
    </location>
</feature>
<feature type="transmembrane region" description="Helical" evidence="4">
    <location>
        <begin position="97"/>
        <end position="117"/>
    </location>
</feature>
<evidence type="ECO:0000259" key="5">
    <source>
        <dbReference type="PROSITE" id="PS50850"/>
    </source>
</evidence>
<feature type="domain" description="Major facilitator superfamily (MFS) profile" evidence="5">
    <location>
        <begin position="1"/>
        <end position="385"/>
    </location>
</feature>
<feature type="transmembrane region" description="Helical" evidence="4">
    <location>
        <begin position="301"/>
        <end position="324"/>
    </location>
</feature>
<feature type="transmembrane region" description="Helical" evidence="4">
    <location>
        <begin position="44"/>
        <end position="62"/>
    </location>
</feature>